<keyword evidence="16" id="KW-1185">Reference proteome</keyword>
<dbReference type="SUPFAM" id="SSF55785">
    <property type="entry name" value="PYP-like sensor domain (PAS domain)"/>
    <property type="match status" value="1"/>
</dbReference>
<gene>
    <name evidence="15" type="ORF">AN401_07440</name>
</gene>
<dbReference type="InterPro" id="IPR004089">
    <property type="entry name" value="MCPsignal_dom"/>
</dbReference>
<dbReference type="Pfam" id="PF08447">
    <property type="entry name" value="PAS_3"/>
    <property type="match status" value="1"/>
</dbReference>
<feature type="domain" description="PAS" evidence="14">
    <location>
        <begin position="27"/>
        <end position="76"/>
    </location>
</feature>
<evidence type="ECO:0000256" key="8">
    <source>
        <dbReference type="ARBA" id="ARBA00023136"/>
    </source>
</evidence>
<dbReference type="SMART" id="SM00091">
    <property type="entry name" value="PAS"/>
    <property type="match status" value="1"/>
</dbReference>
<dbReference type="AlphaFoldDB" id="A0A291HNJ3"/>
<keyword evidence="2" id="KW-1003">Cell membrane</keyword>
<dbReference type="InterPro" id="IPR003660">
    <property type="entry name" value="HAMP_dom"/>
</dbReference>
<name>A0A291HNJ3_9GAMM</name>
<evidence type="ECO:0000256" key="5">
    <source>
        <dbReference type="ARBA" id="ARBA00022519"/>
    </source>
</evidence>
<dbReference type="FunFam" id="3.30.450.20:FF:000046">
    <property type="entry name" value="Aerotaxis sensor receptor"/>
    <property type="match status" value="1"/>
</dbReference>
<dbReference type="GO" id="GO:0052131">
    <property type="term" value="P:positive aerotaxis"/>
    <property type="evidence" value="ECO:0007669"/>
    <property type="project" value="UniProtKB-ARBA"/>
</dbReference>
<keyword evidence="9 11" id="KW-0807">Transducer</keyword>
<keyword evidence="3" id="KW-0488">Methylation</keyword>
<dbReference type="KEGG" id="zdf:AN401_07440"/>
<dbReference type="Gene3D" id="3.30.450.20">
    <property type="entry name" value="PAS domain"/>
    <property type="match status" value="1"/>
</dbReference>
<dbReference type="InterPro" id="IPR035965">
    <property type="entry name" value="PAS-like_dom_sf"/>
</dbReference>
<evidence type="ECO:0000313" key="15">
    <source>
        <dbReference type="EMBL" id="ATG73713.1"/>
    </source>
</evidence>
<evidence type="ECO:0000256" key="1">
    <source>
        <dbReference type="ARBA" id="ARBA00004429"/>
    </source>
</evidence>
<evidence type="ECO:0000256" key="9">
    <source>
        <dbReference type="ARBA" id="ARBA00023224"/>
    </source>
</evidence>
<evidence type="ECO:0000256" key="2">
    <source>
        <dbReference type="ARBA" id="ARBA00022475"/>
    </source>
</evidence>
<evidence type="ECO:0000256" key="12">
    <source>
        <dbReference type="SAM" id="Phobius"/>
    </source>
</evidence>
<dbReference type="Gene3D" id="1.10.287.950">
    <property type="entry name" value="Methyl-accepting chemotaxis protein"/>
    <property type="match status" value="1"/>
</dbReference>
<evidence type="ECO:0000256" key="10">
    <source>
        <dbReference type="ARBA" id="ARBA00029447"/>
    </source>
</evidence>
<dbReference type="Pfam" id="PF00672">
    <property type="entry name" value="HAMP"/>
    <property type="match status" value="1"/>
</dbReference>
<feature type="domain" description="Methyl-accepting transducer" evidence="13">
    <location>
        <begin position="249"/>
        <end position="485"/>
    </location>
</feature>
<evidence type="ECO:0000256" key="4">
    <source>
        <dbReference type="ARBA" id="ARBA00022500"/>
    </source>
</evidence>
<evidence type="ECO:0000256" key="7">
    <source>
        <dbReference type="ARBA" id="ARBA00022989"/>
    </source>
</evidence>
<sequence>MKINQPVSGRNIELPEGVNILSTTTPDSHITYINQSFVEISGYSREELLGQPHNIIRHPDMPEAAFAHLWQTLKAGRSWMGLVKNRCKNGDHYWVNAYVTPIQKNGQTVEYQSVRTRPEPEQVRAAERLYARLQSGKPLPRARLGLGTRLALANGGLLAMAVLGLAALLGLPWAPVLAVALLGGAACGLLNLVLLGPLRRLAARARHYADNPLGQLAYAGRSDELGQIDFALQMAQAEAGAVLGRLSDAAERLGGHSRHLHDELIHCDGLTSRQQADTEQIAAAINEMAASIQEVASSAQRAAVAAELADQDTDSGRQLVARTSDAIHALEQDVELAAGVIQQLEQHGQNISMVLEVIRDIAEQTNLLALNAAIEAARAGEQGRGFAVVADEVRNLAGRTQQSTADIRQTIAVLQQGTQAAVVAMAKSREQARESVQHALQAAAALDGIGHRVKDISEMSIQIATAVEQQGAVSEGINRSISSIRASADSHVRSGQGNRQRCHEVVQLTGGLTELFRQFWVQRARA</sequence>
<comment type="subcellular location">
    <subcellularLocation>
        <location evidence="1">Cell inner membrane</location>
        <topology evidence="1">Multi-pass membrane protein</topology>
    </subcellularLocation>
</comment>
<evidence type="ECO:0000256" key="6">
    <source>
        <dbReference type="ARBA" id="ARBA00022692"/>
    </source>
</evidence>
<dbReference type="InterPro" id="IPR000014">
    <property type="entry name" value="PAS"/>
</dbReference>
<dbReference type="PROSITE" id="PS50112">
    <property type="entry name" value="PAS"/>
    <property type="match status" value="1"/>
</dbReference>
<dbReference type="NCBIfam" id="TIGR00229">
    <property type="entry name" value="sensory_box"/>
    <property type="match status" value="1"/>
</dbReference>
<dbReference type="EMBL" id="CP012621">
    <property type="protein sequence ID" value="ATG73713.1"/>
    <property type="molecule type" value="Genomic_DNA"/>
</dbReference>
<dbReference type="InterPro" id="IPR004090">
    <property type="entry name" value="Chemotax_Me-accpt_rcpt"/>
</dbReference>
<feature type="transmembrane region" description="Helical" evidence="12">
    <location>
        <begin position="150"/>
        <end position="171"/>
    </location>
</feature>
<dbReference type="Proteomes" id="UP000217763">
    <property type="component" value="Chromosome"/>
</dbReference>
<dbReference type="InterPro" id="IPR013655">
    <property type="entry name" value="PAS_fold_3"/>
</dbReference>
<reference evidence="16" key="1">
    <citation type="submission" date="2015-09" db="EMBL/GenBank/DDBJ databases">
        <authorList>
            <person name="Shao Z."/>
            <person name="Wang L."/>
        </authorList>
    </citation>
    <scope>NUCLEOTIDE SEQUENCE [LARGE SCALE GENOMIC DNA]</scope>
    <source>
        <strain evidence="16">F13-1</strain>
    </source>
</reference>
<evidence type="ECO:0000259" key="13">
    <source>
        <dbReference type="PROSITE" id="PS50111"/>
    </source>
</evidence>
<protein>
    <submittedName>
        <fullName evidence="15">Chemotaxis protein</fullName>
    </submittedName>
</protein>
<proteinExistence type="inferred from homology"/>
<keyword evidence="5" id="KW-0997">Cell inner membrane</keyword>
<dbReference type="PANTHER" id="PTHR32089:SF74">
    <property type="entry name" value="METHYL-ACCEPTING CHEMOTAXIS PROTEIN AER"/>
    <property type="match status" value="1"/>
</dbReference>
<dbReference type="CDD" id="cd11386">
    <property type="entry name" value="MCP_signal"/>
    <property type="match status" value="1"/>
</dbReference>
<dbReference type="CDD" id="cd00130">
    <property type="entry name" value="PAS"/>
    <property type="match status" value="1"/>
</dbReference>
<comment type="similarity">
    <text evidence="10">Belongs to the methyl-accepting chemotaxis (MCP) protein family.</text>
</comment>
<dbReference type="GO" id="GO:0007165">
    <property type="term" value="P:signal transduction"/>
    <property type="evidence" value="ECO:0007669"/>
    <property type="project" value="UniProtKB-KW"/>
</dbReference>
<dbReference type="GO" id="GO:0005886">
    <property type="term" value="C:plasma membrane"/>
    <property type="evidence" value="ECO:0007669"/>
    <property type="project" value="UniProtKB-SubCell"/>
</dbReference>
<keyword evidence="7 12" id="KW-1133">Transmembrane helix</keyword>
<dbReference type="PROSITE" id="PS50111">
    <property type="entry name" value="CHEMOTAXIS_TRANSDUC_2"/>
    <property type="match status" value="1"/>
</dbReference>
<dbReference type="PANTHER" id="PTHR32089">
    <property type="entry name" value="METHYL-ACCEPTING CHEMOTAXIS PROTEIN MCPB"/>
    <property type="match status" value="1"/>
</dbReference>
<dbReference type="PRINTS" id="PR00260">
    <property type="entry name" value="CHEMTRNSDUCR"/>
</dbReference>
<organism evidence="15 16">
    <name type="scientific">Zobellella denitrificans</name>
    <dbReference type="NCBI Taxonomy" id="347534"/>
    <lineage>
        <taxon>Bacteria</taxon>
        <taxon>Pseudomonadati</taxon>
        <taxon>Pseudomonadota</taxon>
        <taxon>Gammaproteobacteria</taxon>
        <taxon>Aeromonadales</taxon>
        <taxon>Aeromonadaceae</taxon>
        <taxon>Zobellella</taxon>
    </lineage>
</organism>
<evidence type="ECO:0000259" key="14">
    <source>
        <dbReference type="PROSITE" id="PS50112"/>
    </source>
</evidence>
<dbReference type="SMART" id="SM00283">
    <property type="entry name" value="MA"/>
    <property type="match status" value="1"/>
</dbReference>
<dbReference type="GO" id="GO:0004888">
    <property type="term" value="F:transmembrane signaling receptor activity"/>
    <property type="evidence" value="ECO:0007669"/>
    <property type="project" value="InterPro"/>
</dbReference>
<dbReference type="RefSeq" id="WP_096778983.1">
    <property type="nucleotide sequence ID" value="NZ_CP012621.1"/>
</dbReference>
<evidence type="ECO:0000313" key="16">
    <source>
        <dbReference type="Proteomes" id="UP000217763"/>
    </source>
</evidence>
<feature type="transmembrane region" description="Helical" evidence="12">
    <location>
        <begin position="177"/>
        <end position="198"/>
    </location>
</feature>
<keyword evidence="8 12" id="KW-0472">Membrane</keyword>
<keyword evidence="4" id="KW-0145">Chemotaxis</keyword>
<dbReference type="SUPFAM" id="SSF58104">
    <property type="entry name" value="Methyl-accepting chemotaxis protein (MCP) signaling domain"/>
    <property type="match status" value="1"/>
</dbReference>
<dbReference type="FunFam" id="1.10.287.950:FF:000001">
    <property type="entry name" value="Methyl-accepting chemotaxis sensory transducer"/>
    <property type="match status" value="1"/>
</dbReference>
<accession>A0A291HNJ3</accession>
<keyword evidence="6 12" id="KW-0812">Transmembrane</keyword>
<dbReference type="Pfam" id="PF00015">
    <property type="entry name" value="MCPsignal"/>
    <property type="match status" value="1"/>
</dbReference>
<evidence type="ECO:0000256" key="11">
    <source>
        <dbReference type="PROSITE-ProRule" id="PRU00284"/>
    </source>
</evidence>
<evidence type="ECO:0000256" key="3">
    <source>
        <dbReference type="ARBA" id="ARBA00022481"/>
    </source>
</evidence>